<dbReference type="WBParaSite" id="TMUE_1000004299.1">
    <property type="protein sequence ID" value="TMUE_1000004299.1"/>
    <property type="gene ID" value="WBGene00294774"/>
</dbReference>
<protein>
    <submittedName>
        <fullName evidence="2">Uncharacterized protein</fullName>
    </submittedName>
</protein>
<evidence type="ECO:0000313" key="1">
    <source>
        <dbReference type="Proteomes" id="UP000046395"/>
    </source>
</evidence>
<dbReference type="Proteomes" id="UP000046395">
    <property type="component" value="Unassembled WGS sequence"/>
</dbReference>
<sequence>MKTFSFLSGKALQALFQINGIPRRKQAPVLLVGQRASAEGPPTNNEIRKLDRCDNAAEHARCCPLARGGDRLWKWRHVSVRNVADRLVVLPKVVIDPSG</sequence>
<evidence type="ECO:0000313" key="2">
    <source>
        <dbReference type="WBParaSite" id="TMUE_1000004299.1"/>
    </source>
</evidence>
<accession>A0A5S6QAR4</accession>
<keyword evidence="1" id="KW-1185">Reference proteome</keyword>
<proteinExistence type="predicted"/>
<organism evidence="1 2">
    <name type="scientific">Trichuris muris</name>
    <name type="common">Mouse whipworm</name>
    <dbReference type="NCBI Taxonomy" id="70415"/>
    <lineage>
        <taxon>Eukaryota</taxon>
        <taxon>Metazoa</taxon>
        <taxon>Ecdysozoa</taxon>
        <taxon>Nematoda</taxon>
        <taxon>Enoplea</taxon>
        <taxon>Dorylaimia</taxon>
        <taxon>Trichinellida</taxon>
        <taxon>Trichuridae</taxon>
        <taxon>Trichuris</taxon>
    </lineage>
</organism>
<dbReference type="AlphaFoldDB" id="A0A5S6QAR4"/>
<name>A0A5S6QAR4_TRIMR</name>
<reference evidence="2" key="1">
    <citation type="submission" date="2019-12" db="UniProtKB">
        <authorList>
            <consortium name="WormBaseParasite"/>
        </authorList>
    </citation>
    <scope>IDENTIFICATION</scope>
</reference>